<feature type="transmembrane region" description="Helical" evidence="5">
    <location>
        <begin position="104"/>
        <end position="120"/>
    </location>
</feature>
<evidence type="ECO:0000313" key="9">
    <source>
        <dbReference type="WBParaSite" id="TCLT_0000002401-mRNA-1"/>
    </source>
</evidence>
<evidence type="ECO:0000256" key="4">
    <source>
        <dbReference type="ARBA" id="ARBA00023136"/>
    </source>
</evidence>
<gene>
    <name evidence="7" type="ORF">TCLT_LOCUS25</name>
</gene>
<feature type="transmembrane region" description="Helical" evidence="5">
    <location>
        <begin position="249"/>
        <end position="267"/>
    </location>
</feature>
<feature type="transmembrane region" description="Helical" evidence="5">
    <location>
        <begin position="74"/>
        <end position="97"/>
    </location>
</feature>
<keyword evidence="8" id="KW-1185">Reference proteome</keyword>
<evidence type="ECO:0000256" key="5">
    <source>
        <dbReference type="SAM" id="Phobius"/>
    </source>
</evidence>
<feature type="domain" description="SLC26A/SulP transporter" evidence="6">
    <location>
        <begin position="75"/>
        <end position="456"/>
    </location>
</feature>
<evidence type="ECO:0000313" key="7">
    <source>
        <dbReference type="EMBL" id="VDM94809.1"/>
    </source>
</evidence>
<keyword evidence="3 5" id="KW-1133">Transmembrane helix</keyword>
<proteinExistence type="predicted"/>
<reference evidence="9" key="1">
    <citation type="submission" date="2017-02" db="UniProtKB">
        <authorList>
            <consortium name="WormBaseParasite"/>
        </authorList>
    </citation>
    <scope>IDENTIFICATION</scope>
</reference>
<feature type="transmembrane region" description="Helical" evidence="5">
    <location>
        <begin position="357"/>
        <end position="379"/>
    </location>
</feature>
<dbReference type="Pfam" id="PF00916">
    <property type="entry name" value="Sulfate_transp"/>
    <property type="match status" value="1"/>
</dbReference>
<dbReference type="Gene3D" id="3.30.750.24">
    <property type="entry name" value="STAS domain"/>
    <property type="match status" value="1"/>
</dbReference>
<dbReference type="InterPro" id="IPR001902">
    <property type="entry name" value="SLC26A/SulP_fam"/>
</dbReference>
<feature type="transmembrane region" description="Helical" evidence="5">
    <location>
        <begin position="400"/>
        <end position="431"/>
    </location>
</feature>
<dbReference type="PANTHER" id="PTHR11814">
    <property type="entry name" value="SULFATE TRANSPORTER"/>
    <property type="match status" value="1"/>
</dbReference>
<feature type="transmembrane region" description="Helical" evidence="5">
    <location>
        <begin position="317"/>
        <end position="337"/>
    </location>
</feature>
<dbReference type="OMA" id="KWHLLAN"/>
<name>A0A0N5CJ36_THECL</name>
<dbReference type="AlphaFoldDB" id="A0A0N5CJ36"/>
<feature type="transmembrane region" description="Helical" evidence="5">
    <location>
        <begin position="41"/>
        <end position="62"/>
    </location>
</feature>
<evidence type="ECO:0000259" key="6">
    <source>
        <dbReference type="Pfam" id="PF00916"/>
    </source>
</evidence>
<evidence type="ECO:0000256" key="2">
    <source>
        <dbReference type="ARBA" id="ARBA00022692"/>
    </source>
</evidence>
<evidence type="ECO:0000313" key="8">
    <source>
        <dbReference type="Proteomes" id="UP000276776"/>
    </source>
</evidence>
<feature type="transmembrane region" description="Helical" evidence="5">
    <location>
        <begin position="451"/>
        <end position="483"/>
    </location>
</feature>
<dbReference type="GO" id="GO:0055085">
    <property type="term" value="P:transmembrane transport"/>
    <property type="evidence" value="ECO:0007669"/>
    <property type="project" value="InterPro"/>
</dbReference>
<reference evidence="7 8" key="2">
    <citation type="submission" date="2018-11" db="EMBL/GenBank/DDBJ databases">
        <authorList>
            <consortium name="Pathogen Informatics"/>
        </authorList>
    </citation>
    <scope>NUCLEOTIDE SEQUENCE [LARGE SCALE GENOMIC DNA]</scope>
</reference>
<evidence type="ECO:0000256" key="1">
    <source>
        <dbReference type="ARBA" id="ARBA00004141"/>
    </source>
</evidence>
<dbReference type="GO" id="GO:0016020">
    <property type="term" value="C:membrane"/>
    <property type="evidence" value="ECO:0007669"/>
    <property type="project" value="UniProtKB-SubCell"/>
</dbReference>
<sequence>MESKDAWLDVYGMNQDEYDRKFRCKSQSSIQRRVKDFIHRLLLPFLSLSNFWRLFTSFVPIFRWLPDYKWKEDLLYDTVGGLTTGISHILQGLAFAVVIGVDPIYGLYASLFPVIFYMLFGTSRHVSIGAFAVTAIMSGVAVDKIATQYSQLNATLFDNYTLPSASNIEIATALTFTTGVIETIAGILQLEFITTYFSDQLVSGFTTGSAVHVVVGQLDTFLGIRVPKFYGLGYVFKRLYHIIIRIPQTNLYTLGLSIFSTIFLYFGKKCVTPFMEKVLPFDTPIPHELLVATVVGEIPAILLYFSLPEPQLPRFDLVGICFPYAMGIAAVVIAVHISMAKMLAKQKHYSIDSEQELYALGFSTVLGSFFPIYPVATSLGRTMVNVESGSRTQFASVPSCLLIVAVILWVGPLLNALPMCILAVILLMSLRTMFYRFAELPKIWPVSKIDFLIWVVSFVATVAADVMDGLVIAVIFAMLTLLFRSQWPRWRRLGQLSPHHPYFDNPKRYAAATSNPNFCIYRFECPLLFNNVGRFKTSIHDALLEWQKETSILANMIITVLVTNS</sequence>
<comment type="subcellular location">
    <subcellularLocation>
        <location evidence="1">Membrane</location>
        <topology evidence="1">Multi-pass membrane protein</topology>
    </subcellularLocation>
</comment>
<keyword evidence="2 5" id="KW-0812">Transmembrane</keyword>
<feature type="transmembrane region" description="Helical" evidence="5">
    <location>
        <begin position="287"/>
        <end position="305"/>
    </location>
</feature>
<dbReference type="InterPro" id="IPR011547">
    <property type="entry name" value="SLC26A/SulP_dom"/>
</dbReference>
<protein>
    <submittedName>
        <fullName evidence="9">Sulfate_transp domain-containing protein</fullName>
    </submittedName>
</protein>
<dbReference type="STRING" id="103827.A0A0N5CJ36"/>
<organism evidence="9">
    <name type="scientific">Thelazia callipaeda</name>
    <name type="common">Oriental eyeworm</name>
    <name type="synonym">Parasitic nematode</name>
    <dbReference type="NCBI Taxonomy" id="103827"/>
    <lineage>
        <taxon>Eukaryota</taxon>
        <taxon>Metazoa</taxon>
        <taxon>Ecdysozoa</taxon>
        <taxon>Nematoda</taxon>
        <taxon>Chromadorea</taxon>
        <taxon>Rhabditida</taxon>
        <taxon>Spirurina</taxon>
        <taxon>Spiruromorpha</taxon>
        <taxon>Thelazioidea</taxon>
        <taxon>Thelaziidae</taxon>
        <taxon>Thelazia</taxon>
    </lineage>
</organism>
<dbReference type="OrthoDB" id="288203at2759"/>
<accession>A0A0N5CJ36</accession>
<dbReference type="Proteomes" id="UP000276776">
    <property type="component" value="Unassembled WGS sequence"/>
</dbReference>
<dbReference type="WBParaSite" id="TCLT_0000002401-mRNA-1">
    <property type="protein sequence ID" value="TCLT_0000002401-mRNA-1"/>
    <property type="gene ID" value="TCLT_0000002401"/>
</dbReference>
<dbReference type="InterPro" id="IPR036513">
    <property type="entry name" value="STAS_dom_sf"/>
</dbReference>
<evidence type="ECO:0000256" key="3">
    <source>
        <dbReference type="ARBA" id="ARBA00022989"/>
    </source>
</evidence>
<keyword evidence="4 5" id="KW-0472">Membrane</keyword>
<dbReference type="EMBL" id="UYYF01000001">
    <property type="protein sequence ID" value="VDM94809.1"/>
    <property type="molecule type" value="Genomic_DNA"/>
</dbReference>